<comment type="pathway">
    <text evidence="5">Carbohydrate metabolism; D-threitol degradation.</text>
</comment>
<evidence type="ECO:0000313" key="7">
    <source>
        <dbReference type="EMBL" id="PSL04758.1"/>
    </source>
</evidence>
<dbReference type="FunFam" id="3.40.1400.10:FF:000004">
    <property type="entry name" value="Ribose 5-phosphate isomerase"/>
    <property type="match status" value="1"/>
</dbReference>
<evidence type="ECO:0000256" key="4">
    <source>
        <dbReference type="ARBA" id="ARBA00051490"/>
    </source>
</evidence>
<dbReference type="GO" id="GO:0016052">
    <property type="term" value="P:carbohydrate catabolic process"/>
    <property type="evidence" value="ECO:0007669"/>
    <property type="project" value="UniProtKB-ARBA"/>
</dbReference>
<dbReference type="Pfam" id="PF02502">
    <property type="entry name" value="LacAB_rpiB"/>
    <property type="match status" value="1"/>
</dbReference>
<accession>A0A2P8E5L4</accession>
<comment type="catalytic activity">
    <reaction evidence="4">
        <text>D-erythrulose 4-phosphate = D-erythrose 4-phosphate</text>
        <dbReference type="Rhea" id="RHEA:48784"/>
        <dbReference type="ChEBI" id="CHEBI:16897"/>
        <dbReference type="ChEBI" id="CHEBI:90796"/>
        <dbReference type="EC" id="5.3.1.34"/>
    </reaction>
</comment>
<evidence type="ECO:0000256" key="6">
    <source>
        <dbReference type="ARBA" id="ARBA00066901"/>
    </source>
</evidence>
<dbReference type="EC" id="5.3.1.34" evidence="6"/>
<dbReference type="PIRSF" id="PIRSF005384">
    <property type="entry name" value="RpiB_LacA_B"/>
    <property type="match status" value="1"/>
</dbReference>
<dbReference type="NCBIfam" id="TIGR00689">
    <property type="entry name" value="rpiB_lacA_lacB"/>
    <property type="match status" value="1"/>
</dbReference>
<comment type="pathway">
    <text evidence="1">Carbohydrate metabolism; erythritol degradation.</text>
</comment>
<comment type="similarity">
    <text evidence="2">Belongs to the LacAB/RpiB family.</text>
</comment>
<dbReference type="EMBL" id="PYGE01000005">
    <property type="protein sequence ID" value="PSL04758.1"/>
    <property type="molecule type" value="Genomic_DNA"/>
</dbReference>
<keyword evidence="8" id="KW-1185">Reference proteome</keyword>
<dbReference type="OrthoDB" id="1778624at2"/>
<evidence type="ECO:0000256" key="5">
    <source>
        <dbReference type="ARBA" id="ARBA00060528"/>
    </source>
</evidence>
<dbReference type="Proteomes" id="UP000243528">
    <property type="component" value="Unassembled WGS sequence"/>
</dbReference>
<dbReference type="InterPro" id="IPR051812">
    <property type="entry name" value="SPI_LacAB/RpiB"/>
</dbReference>
<organism evidence="7 8">
    <name type="scientific">Haloactinopolyspora alba</name>
    <dbReference type="NCBI Taxonomy" id="648780"/>
    <lineage>
        <taxon>Bacteria</taxon>
        <taxon>Bacillati</taxon>
        <taxon>Actinomycetota</taxon>
        <taxon>Actinomycetes</taxon>
        <taxon>Jiangellales</taxon>
        <taxon>Jiangellaceae</taxon>
        <taxon>Haloactinopolyspora</taxon>
    </lineage>
</organism>
<dbReference type="RefSeq" id="WP_106536945.1">
    <property type="nucleotide sequence ID" value="NZ_PYGE01000005.1"/>
</dbReference>
<gene>
    <name evidence="7" type="ORF">CLV30_105225</name>
</gene>
<dbReference type="GO" id="GO:0009758">
    <property type="term" value="P:carbohydrate utilization"/>
    <property type="evidence" value="ECO:0007669"/>
    <property type="project" value="UniProtKB-ARBA"/>
</dbReference>
<dbReference type="AlphaFoldDB" id="A0A2P8E5L4"/>
<evidence type="ECO:0000313" key="8">
    <source>
        <dbReference type="Proteomes" id="UP000243528"/>
    </source>
</evidence>
<comment type="caution">
    <text evidence="7">The sequence shown here is derived from an EMBL/GenBank/DDBJ whole genome shotgun (WGS) entry which is preliminary data.</text>
</comment>
<protein>
    <recommendedName>
        <fullName evidence="6">D-erythrulose 4-phosphate isomerase</fullName>
        <ecNumber evidence="6">5.3.1.34</ecNumber>
    </recommendedName>
</protein>
<dbReference type="SUPFAM" id="SSF89623">
    <property type="entry name" value="Ribose/Galactose isomerase RpiB/AlsB"/>
    <property type="match status" value="1"/>
</dbReference>
<dbReference type="InterPro" id="IPR003500">
    <property type="entry name" value="RpiB_LacA_LacB"/>
</dbReference>
<evidence type="ECO:0000256" key="2">
    <source>
        <dbReference type="ARBA" id="ARBA00008754"/>
    </source>
</evidence>
<dbReference type="PANTHER" id="PTHR43732">
    <property type="entry name" value="RIBOSE 5-PHOSPHATE ISOMERASE-RELATED"/>
    <property type="match status" value="1"/>
</dbReference>
<dbReference type="InterPro" id="IPR011860">
    <property type="entry name" value="Rib-5-P_Isoase_Actino"/>
</dbReference>
<proteinExistence type="inferred from homology"/>
<reference evidence="7 8" key="1">
    <citation type="submission" date="2018-03" db="EMBL/GenBank/DDBJ databases">
        <title>Genomic Encyclopedia of Archaeal and Bacterial Type Strains, Phase II (KMG-II): from individual species to whole genera.</title>
        <authorList>
            <person name="Goeker M."/>
        </authorList>
    </citation>
    <scope>NUCLEOTIDE SEQUENCE [LARGE SCALE GENOMIC DNA]</scope>
    <source>
        <strain evidence="7 8">DSM 45211</strain>
    </source>
</reference>
<dbReference type="NCBIfam" id="TIGR02133">
    <property type="entry name" value="RPI_actino"/>
    <property type="match status" value="1"/>
</dbReference>
<dbReference type="InterPro" id="IPR036569">
    <property type="entry name" value="RpiB_LacA_LacB_sf"/>
</dbReference>
<sequence length="158" mass="16623">MAEQQQWRIVVGADDAGMALKDLLAEALRGDDRVEVVTDLGVHDAGDERTYPDVGLAAAQRVADGEADRALLVCGTGIGMAIAANKVPDVRATVAHDSYSVQRSVLSNNCQVLTMGSRVVGPELARLLATEWLGLTFDDGSASADKVAVISAFERRAG</sequence>
<dbReference type="GO" id="GO:0071322">
    <property type="term" value="P:cellular response to carbohydrate stimulus"/>
    <property type="evidence" value="ECO:0007669"/>
    <property type="project" value="UniProtKB-ARBA"/>
</dbReference>
<dbReference type="GO" id="GO:0016861">
    <property type="term" value="F:intramolecular oxidoreductase activity, interconverting aldoses and ketoses"/>
    <property type="evidence" value="ECO:0007669"/>
    <property type="project" value="UniProtKB-ARBA"/>
</dbReference>
<dbReference type="Gene3D" id="3.40.1400.10">
    <property type="entry name" value="Sugar-phosphate isomerase, RpiB/LacA/LacB"/>
    <property type="match status" value="1"/>
</dbReference>
<evidence type="ECO:0000256" key="3">
    <source>
        <dbReference type="ARBA" id="ARBA00023235"/>
    </source>
</evidence>
<dbReference type="NCBIfam" id="NF004051">
    <property type="entry name" value="PRK05571.1"/>
    <property type="match status" value="1"/>
</dbReference>
<dbReference type="PANTHER" id="PTHR43732:SF1">
    <property type="entry name" value="RIBOSE 5-PHOSPHATE ISOMERASE"/>
    <property type="match status" value="1"/>
</dbReference>
<keyword evidence="3 7" id="KW-0413">Isomerase</keyword>
<name>A0A2P8E5L4_9ACTN</name>
<evidence type="ECO:0000256" key="1">
    <source>
        <dbReference type="ARBA" id="ARBA00004939"/>
    </source>
</evidence>